<evidence type="ECO:0000313" key="4">
    <source>
        <dbReference type="EMBL" id="KIL62680.1"/>
    </source>
</evidence>
<accession>A0A0C2SHQ0</accession>
<evidence type="ECO:0000313" key="5">
    <source>
        <dbReference type="Proteomes" id="UP000054549"/>
    </source>
</evidence>
<gene>
    <name evidence="4" type="ORF">M378DRAFT_54012</name>
</gene>
<dbReference type="InterPro" id="IPR036322">
    <property type="entry name" value="WD40_repeat_dom_sf"/>
</dbReference>
<dbReference type="InterPro" id="IPR001680">
    <property type="entry name" value="WD40_rpt"/>
</dbReference>
<feature type="repeat" description="WD" evidence="3">
    <location>
        <begin position="162"/>
        <end position="193"/>
    </location>
</feature>
<dbReference type="Pfam" id="PF00400">
    <property type="entry name" value="WD40"/>
    <property type="match status" value="3"/>
</dbReference>
<evidence type="ECO:0008006" key="6">
    <source>
        <dbReference type="Google" id="ProtNLM"/>
    </source>
</evidence>
<evidence type="ECO:0000256" key="1">
    <source>
        <dbReference type="ARBA" id="ARBA00022574"/>
    </source>
</evidence>
<protein>
    <recommendedName>
        <fullName evidence="6">WD40 repeat domain-containing protein</fullName>
    </recommendedName>
</protein>
<dbReference type="STRING" id="946122.A0A0C2SHQ0"/>
<dbReference type="SMART" id="SM00320">
    <property type="entry name" value="WD40"/>
    <property type="match status" value="4"/>
</dbReference>
<evidence type="ECO:0000256" key="2">
    <source>
        <dbReference type="ARBA" id="ARBA00022737"/>
    </source>
</evidence>
<dbReference type="InterPro" id="IPR015943">
    <property type="entry name" value="WD40/YVTN_repeat-like_dom_sf"/>
</dbReference>
<keyword evidence="5" id="KW-1185">Reference proteome</keyword>
<proteinExistence type="predicted"/>
<name>A0A0C2SHQ0_AMAMK</name>
<sequence length="215" mass="22718">IRKLALSSESVRVAAGLSDGTVWLWDSGNGELIDRLDGFECEWWHDQLQFSPTGTRLAYSSADGIKLRDGISGRFIADLRCGSSNNFEFSGDGSRIASLSGDDRLRLWNSETGALIVDVSRNATAVTALALSRDCSRLACGYRDGTVELWGTSPTKRRIASHQAHRGSVRALGFGPDGGLFASGSDGTIQLWNGGDGALHGTLDGPSGLGSVALS</sequence>
<dbReference type="Gene3D" id="2.130.10.10">
    <property type="entry name" value="YVTN repeat-like/Quinoprotein amine dehydrogenase"/>
    <property type="match status" value="2"/>
</dbReference>
<feature type="repeat" description="WD" evidence="3">
    <location>
        <begin position="1"/>
        <end position="35"/>
    </location>
</feature>
<feature type="non-terminal residue" evidence="4">
    <location>
        <position position="1"/>
    </location>
</feature>
<organism evidence="4 5">
    <name type="scientific">Amanita muscaria (strain Koide BX008)</name>
    <dbReference type="NCBI Taxonomy" id="946122"/>
    <lineage>
        <taxon>Eukaryota</taxon>
        <taxon>Fungi</taxon>
        <taxon>Dikarya</taxon>
        <taxon>Basidiomycota</taxon>
        <taxon>Agaricomycotina</taxon>
        <taxon>Agaricomycetes</taxon>
        <taxon>Agaricomycetidae</taxon>
        <taxon>Agaricales</taxon>
        <taxon>Pluteineae</taxon>
        <taxon>Amanitaceae</taxon>
        <taxon>Amanita</taxon>
    </lineage>
</organism>
<feature type="repeat" description="WD" evidence="3">
    <location>
        <begin position="119"/>
        <end position="150"/>
    </location>
</feature>
<dbReference type="OrthoDB" id="3203311at2759"/>
<dbReference type="PANTHER" id="PTHR19848">
    <property type="entry name" value="WD40 REPEAT PROTEIN"/>
    <property type="match status" value="1"/>
</dbReference>
<keyword evidence="2" id="KW-0677">Repeat</keyword>
<feature type="non-terminal residue" evidence="4">
    <location>
        <position position="215"/>
    </location>
</feature>
<dbReference type="PROSITE" id="PS50294">
    <property type="entry name" value="WD_REPEATS_REGION"/>
    <property type="match status" value="1"/>
</dbReference>
<dbReference type="HOGENOM" id="CLU_000288_57_21_1"/>
<dbReference type="PANTHER" id="PTHR19848:SF8">
    <property type="entry name" value="F-BOX AND WD REPEAT DOMAIN CONTAINING 7"/>
    <property type="match status" value="1"/>
</dbReference>
<dbReference type="EMBL" id="KN818268">
    <property type="protein sequence ID" value="KIL62680.1"/>
    <property type="molecule type" value="Genomic_DNA"/>
</dbReference>
<dbReference type="SUPFAM" id="SSF50978">
    <property type="entry name" value="WD40 repeat-like"/>
    <property type="match status" value="1"/>
</dbReference>
<dbReference type="InParanoid" id="A0A0C2SHQ0"/>
<feature type="repeat" description="WD" evidence="3">
    <location>
        <begin position="89"/>
        <end position="118"/>
    </location>
</feature>
<reference evidence="4 5" key="1">
    <citation type="submission" date="2014-04" db="EMBL/GenBank/DDBJ databases">
        <title>Evolutionary Origins and Diversification of the Mycorrhizal Mutualists.</title>
        <authorList>
            <consortium name="DOE Joint Genome Institute"/>
            <consortium name="Mycorrhizal Genomics Consortium"/>
            <person name="Kohler A."/>
            <person name="Kuo A."/>
            <person name="Nagy L.G."/>
            <person name="Floudas D."/>
            <person name="Copeland A."/>
            <person name="Barry K.W."/>
            <person name="Cichocki N."/>
            <person name="Veneault-Fourrey C."/>
            <person name="LaButti K."/>
            <person name="Lindquist E.A."/>
            <person name="Lipzen A."/>
            <person name="Lundell T."/>
            <person name="Morin E."/>
            <person name="Murat C."/>
            <person name="Riley R."/>
            <person name="Ohm R."/>
            <person name="Sun H."/>
            <person name="Tunlid A."/>
            <person name="Henrissat B."/>
            <person name="Grigoriev I.V."/>
            <person name="Hibbett D.S."/>
            <person name="Martin F."/>
        </authorList>
    </citation>
    <scope>NUCLEOTIDE SEQUENCE [LARGE SCALE GENOMIC DNA]</scope>
    <source>
        <strain evidence="4 5">Koide BX008</strain>
    </source>
</reference>
<evidence type="ECO:0000256" key="3">
    <source>
        <dbReference type="PROSITE-ProRule" id="PRU00221"/>
    </source>
</evidence>
<dbReference type="PROSITE" id="PS50082">
    <property type="entry name" value="WD_REPEATS_2"/>
    <property type="match status" value="4"/>
</dbReference>
<dbReference type="Proteomes" id="UP000054549">
    <property type="component" value="Unassembled WGS sequence"/>
</dbReference>
<keyword evidence="1 3" id="KW-0853">WD repeat</keyword>
<dbReference type="AlphaFoldDB" id="A0A0C2SHQ0"/>